<dbReference type="EMBL" id="AGZP01000027">
    <property type="protein sequence ID" value="EKN07534.1"/>
    <property type="molecule type" value="Genomic_DNA"/>
</dbReference>
<dbReference type="InterPro" id="IPR010667">
    <property type="entry name" value="Phage_T4_Gp19"/>
</dbReference>
<dbReference type="Proteomes" id="UP000001218">
    <property type="component" value="Unassembled WGS sequence"/>
</dbReference>
<organism evidence="1 2">
    <name type="scientific">Parabacteroides johnsonii CL02T12C29</name>
    <dbReference type="NCBI Taxonomy" id="999419"/>
    <lineage>
        <taxon>Bacteria</taxon>
        <taxon>Pseudomonadati</taxon>
        <taxon>Bacteroidota</taxon>
        <taxon>Bacteroidia</taxon>
        <taxon>Bacteroidales</taxon>
        <taxon>Tannerellaceae</taxon>
        <taxon>Parabacteroides</taxon>
    </lineage>
</organism>
<protein>
    <recommendedName>
        <fullName evidence="3">Phage tail protein</fullName>
    </recommendedName>
</protein>
<dbReference type="AlphaFoldDB" id="K5YWM3"/>
<dbReference type="PANTHER" id="PTHR38009">
    <property type="entry name" value="CONSERVED HYPOTHETICAL PHAGE TAIL PROTEIN"/>
    <property type="match status" value="1"/>
</dbReference>
<dbReference type="PANTHER" id="PTHR38009:SF1">
    <property type="entry name" value="CONSERVED HYPOTHETICAL PHAGE TAIL PROTEIN"/>
    <property type="match status" value="1"/>
</dbReference>
<accession>K5YWM3</accession>
<name>K5YWM3_9BACT</name>
<dbReference type="PATRIC" id="fig|999419.3.peg.2715"/>
<dbReference type="HOGENOM" id="CLU_101335_0_1_10"/>
<evidence type="ECO:0008006" key="3">
    <source>
        <dbReference type="Google" id="ProtNLM"/>
    </source>
</evidence>
<evidence type="ECO:0000313" key="1">
    <source>
        <dbReference type="EMBL" id="EKN07534.1"/>
    </source>
</evidence>
<gene>
    <name evidence="1" type="ORF">HMPREF1077_02646</name>
</gene>
<comment type="caution">
    <text evidence="1">The sequence shown here is derived from an EMBL/GenBank/DDBJ whole genome shotgun (WGS) entry which is preliminary data.</text>
</comment>
<dbReference type="InterPro" id="IPR011747">
    <property type="entry name" value="CHP02241"/>
</dbReference>
<proteinExistence type="predicted"/>
<reference evidence="1 2" key="1">
    <citation type="submission" date="2012-02" db="EMBL/GenBank/DDBJ databases">
        <title>The Genome Sequence of Parabacteroides johnsonii CL02T12C29.</title>
        <authorList>
            <consortium name="The Broad Institute Genome Sequencing Platform"/>
            <person name="Earl A."/>
            <person name="Ward D."/>
            <person name="Feldgarden M."/>
            <person name="Gevers D."/>
            <person name="Zitomersky N.L."/>
            <person name="Coyne M.J."/>
            <person name="Comstock L.E."/>
            <person name="Young S.K."/>
            <person name="Zeng Q."/>
            <person name="Gargeya S."/>
            <person name="Fitzgerald M."/>
            <person name="Haas B."/>
            <person name="Abouelleil A."/>
            <person name="Alvarado L."/>
            <person name="Arachchi H.M."/>
            <person name="Berlin A."/>
            <person name="Chapman S.B."/>
            <person name="Gearin G."/>
            <person name="Goldberg J."/>
            <person name="Griggs A."/>
            <person name="Gujja S."/>
            <person name="Hansen M."/>
            <person name="Heiman D."/>
            <person name="Howarth C."/>
            <person name="Larimer J."/>
            <person name="Lui A."/>
            <person name="MacDonald P.J.P."/>
            <person name="McCowen C."/>
            <person name="Montmayeur A."/>
            <person name="Murphy C."/>
            <person name="Neiman D."/>
            <person name="Pearson M."/>
            <person name="Priest M."/>
            <person name="Roberts A."/>
            <person name="Saif S."/>
            <person name="Shea T."/>
            <person name="Sisk P."/>
            <person name="Stolte C."/>
            <person name="Sykes S."/>
            <person name="Wortman J."/>
            <person name="Nusbaum C."/>
            <person name="Birren B."/>
        </authorList>
    </citation>
    <scope>NUCLEOTIDE SEQUENCE [LARGE SCALE GENOMIC DNA]</scope>
    <source>
        <strain evidence="1 2">CL02T12C29</strain>
    </source>
</reference>
<sequence length="152" mass="17416">MAGNTASDWLPPISFYFRVDFQSKFDRFQASFTEVSGLDMSLVGDAKPEFTGIWMKMPKGREYGKVTLKRPVMDDTFREWVRKCLEVDQGKRVIAYDMVIKLLDKEGQPLASWLCSHVYPIQWTLGGFISEKSDLATETVIVGCNRIEFVTQ</sequence>
<dbReference type="OrthoDB" id="9799891at2"/>
<evidence type="ECO:0000313" key="2">
    <source>
        <dbReference type="Proteomes" id="UP000001218"/>
    </source>
</evidence>
<dbReference type="Pfam" id="PF06841">
    <property type="entry name" value="Phage_T4_gp19"/>
    <property type="match status" value="1"/>
</dbReference>
<dbReference type="RefSeq" id="WP_008157405.1">
    <property type="nucleotide sequence ID" value="NZ_JH976467.1"/>
</dbReference>
<dbReference type="GO" id="GO:0005198">
    <property type="term" value="F:structural molecule activity"/>
    <property type="evidence" value="ECO:0007669"/>
    <property type="project" value="InterPro"/>
</dbReference>